<gene>
    <name evidence="1" type="ORF">AFUS01_LOCUS7431</name>
</gene>
<dbReference type="Proteomes" id="UP000708208">
    <property type="component" value="Unassembled WGS sequence"/>
</dbReference>
<comment type="caution">
    <text evidence="1">The sequence shown here is derived from an EMBL/GenBank/DDBJ whole genome shotgun (WGS) entry which is preliminary data.</text>
</comment>
<reference evidence="1" key="1">
    <citation type="submission" date="2021-06" db="EMBL/GenBank/DDBJ databases">
        <authorList>
            <person name="Hodson N. C."/>
            <person name="Mongue J. A."/>
            <person name="Jaron S. K."/>
        </authorList>
    </citation>
    <scope>NUCLEOTIDE SEQUENCE</scope>
</reference>
<dbReference type="AlphaFoldDB" id="A0A8J2NTR2"/>
<evidence type="ECO:0000313" key="1">
    <source>
        <dbReference type="EMBL" id="CAG7718007.1"/>
    </source>
</evidence>
<dbReference type="EMBL" id="CAJVCH010050295">
    <property type="protein sequence ID" value="CAG7718007.1"/>
    <property type="molecule type" value="Genomic_DNA"/>
</dbReference>
<feature type="non-terminal residue" evidence="1">
    <location>
        <position position="33"/>
    </location>
</feature>
<protein>
    <submittedName>
        <fullName evidence="1">Uncharacterized protein</fullName>
    </submittedName>
</protein>
<keyword evidence="2" id="KW-1185">Reference proteome</keyword>
<accession>A0A8J2NTR2</accession>
<evidence type="ECO:0000313" key="2">
    <source>
        <dbReference type="Proteomes" id="UP000708208"/>
    </source>
</evidence>
<name>A0A8J2NTR2_9HEXA</name>
<proteinExistence type="predicted"/>
<feature type="non-terminal residue" evidence="1">
    <location>
        <position position="1"/>
    </location>
</feature>
<organism evidence="1 2">
    <name type="scientific">Allacma fusca</name>
    <dbReference type="NCBI Taxonomy" id="39272"/>
    <lineage>
        <taxon>Eukaryota</taxon>
        <taxon>Metazoa</taxon>
        <taxon>Ecdysozoa</taxon>
        <taxon>Arthropoda</taxon>
        <taxon>Hexapoda</taxon>
        <taxon>Collembola</taxon>
        <taxon>Symphypleona</taxon>
        <taxon>Sminthuridae</taxon>
        <taxon>Allacma</taxon>
    </lineage>
</organism>
<sequence>MPFTCREGAVTTVDAKIISVESSTDEVNGRPLI</sequence>